<organism evidence="2 3">
    <name type="scientific">Toxocara canis</name>
    <name type="common">Canine roundworm</name>
    <dbReference type="NCBI Taxonomy" id="6265"/>
    <lineage>
        <taxon>Eukaryota</taxon>
        <taxon>Metazoa</taxon>
        <taxon>Ecdysozoa</taxon>
        <taxon>Nematoda</taxon>
        <taxon>Chromadorea</taxon>
        <taxon>Rhabditida</taxon>
        <taxon>Spirurina</taxon>
        <taxon>Ascaridomorpha</taxon>
        <taxon>Ascaridoidea</taxon>
        <taxon>Toxocaridae</taxon>
        <taxon>Toxocara</taxon>
    </lineage>
</organism>
<gene>
    <name evidence="2" type="primary">SF3B3</name>
    <name evidence="2" type="ORF">Tcan_02144</name>
</gene>
<evidence type="ECO:0000259" key="1">
    <source>
        <dbReference type="Pfam" id="PF23726"/>
    </source>
</evidence>
<keyword evidence="3" id="KW-1185">Reference proteome</keyword>
<dbReference type="Gene3D" id="2.130.10.10">
    <property type="entry name" value="YVTN repeat-like/Quinoprotein amine dehydrogenase"/>
    <property type="match status" value="1"/>
</dbReference>
<dbReference type="OrthoDB" id="436637at2759"/>
<dbReference type="Pfam" id="PF23726">
    <property type="entry name" value="Beta-prop_RSE1_2nd"/>
    <property type="match status" value="1"/>
</dbReference>
<dbReference type="Proteomes" id="UP000031036">
    <property type="component" value="Unassembled WGS sequence"/>
</dbReference>
<evidence type="ECO:0000313" key="3">
    <source>
        <dbReference type="Proteomes" id="UP000031036"/>
    </source>
</evidence>
<dbReference type="InterPro" id="IPR058543">
    <property type="entry name" value="Beta-prop_RSE1/DDB1/CPSF1_2nd"/>
</dbReference>
<protein>
    <submittedName>
        <fullName evidence="2">Splicing factor 3B subunit 3</fullName>
    </submittedName>
</protein>
<proteinExistence type="predicted"/>
<name>A0A0B2UR69_TOXCA</name>
<reference evidence="2 3" key="1">
    <citation type="submission" date="2014-11" db="EMBL/GenBank/DDBJ databases">
        <title>Genetic blueprint of the zoonotic pathogen Toxocara canis.</title>
        <authorList>
            <person name="Zhu X.-Q."/>
            <person name="Korhonen P.K."/>
            <person name="Cai H."/>
            <person name="Young N.D."/>
            <person name="Nejsum P."/>
            <person name="von Samson-Himmelstjerna G."/>
            <person name="Boag P.R."/>
            <person name="Tan P."/>
            <person name="Li Q."/>
            <person name="Min J."/>
            <person name="Yang Y."/>
            <person name="Wang X."/>
            <person name="Fang X."/>
            <person name="Hall R.S."/>
            <person name="Hofmann A."/>
            <person name="Sternberg P.W."/>
            <person name="Jex A.R."/>
            <person name="Gasser R.B."/>
        </authorList>
    </citation>
    <scope>NUCLEOTIDE SEQUENCE [LARGE SCALE GENOMIC DNA]</scope>
    <source>
        <strain evidence="2">PN_DK_2014</strain>
    </source>
</reference>
<dbReference type="EMBL" id="JPKZ01021480">
    <property type="protein sequence ID" value="KHN71642.1"/>
    <property type="molecule type" value="Genomic_DNA"/>
</dbReference>
<feature type="domain" description="RSE1/DDB1/CPSF1 second beta-propeller" evidence="1">
    <location>
        <begin position="2"/>
        <end position="93"/>
    </location>
</feature>
<accession>A0A0B2UR69</accession>
<sequence>TGQLNEYTERRELPADVLCMSLSEIPEGELRSRFLTVGLADKTVRIISLDPQDCLAPLSMQALPSEPESIIVLEMFGGEGPSASTVHLNIGLQVRSKCGSHFHNFSTFSGAGMHVAVEKVHKPGGPVVYYTFRGLLVLSDTSVLCGRIFYLKVNGARSEFSQYFMFNITSYRSEILGV</sequence>
<dbReference type="AlphaFoldDB" id="A0A0B2UR69"/>
<comment type="caution">
    <text evidence="2">The sequence shown here is derived from an EMBL/GenBank/DDBJ whole genome shotgun (WGS) entry which is preliminary data.</text>
</comment>
<feature type="non-terminal residue" evidence="2">
    <location>
        <position position="1"/>
    </location>
</feature>
<dbReference type="STRING" id="6265.A0A0B2UR69"/>
<dbReference type="InterPro" id="IPR015943">
    <property type="entry name" value="WD40/YVTN_repeat-like_dom_sf"/>
</dbReference>
<evidence type="ECO:0000313" key="2">
    <source>
        <dbReference type="EMBL" id="KHN71642.1"/>
    </source>
</evidence>